<protein>
    <submittedName>
        <fullName evidence="1">Uncharacterized protein</fullName>
    </submittedName>
</protein>
<gene>
    <name evidence="1" type="ORF">GCM10009613_24660</name>
</gene>
<organism evidence="1 2">
    <name type="scientific">Pseudonocardia kongjuensis</name>
    <dbReference type="NCBI Taxonomy" id="102227"/>
    <lineage>
        <taxon>Bacteria</taxon>
        <taxon>Bacillati</taxon>
        <taxon>Actinomycetota</taxon>
        <taxon>Actinomycetes</taxon>
        <taxon>Pseudonocardiales</taxon>
        <taxon>Pseudonocardiaceae</taxon>
        <taxon>Pseudonocardia</taxon>
    </lineage>
</organism>
<proteinExistence type="predicted"/>
<accession>A0ABP4II14</accession>
<reference evidence="2" key="1">
    <citation type="journal article" date="2019" name="Int. J. Syst. Evol. Microbiol.">
        <title>The Global Catalogue of Microorganisms (GCM) 10K type strain sequencing project: providing services to taxonomists for standard genome sequencing and annotation.</title>
        <authorList>
            <consortium name="The Broad Institute Genomics Platform"/>
            <consortium name="The Broad Institute Genome Sequencing Center for Infectious Disease"/>
            <person name="Wu L."/>
            <person name="Ma J."/>
        </authorList>
    </citation>
    <scope>NUCLEOTIDE SEQUENCE [LARGE SCALE GENOMIC DNA]</scope>
    <source>
        <strain evidence="2">JCM 11896</strain>
    </source>
</reference>
<comment type="caution">
    <text evidence="1">The sequence shown here is derived from an EMBL/GenBank/DDBJ whole genome shotgun (WGS) entry which is preliminary data.</text>
</comment>
<evidence type="ECO:0000313" key="1">
    <source>
        <dbReference type="EMBL" id="GAA1387980.1"/>
    </source>
</evidence>
<dbReference type="EMBL" id="BAAAJK010000007">
    <property type="protein sequence ID" value="GAA1387980.1"/>
    <property type="molecule type" value="Genomic_DNA"/>
</dbReference>
<keyword evidence="2" id="KW-1185">Reference proteome</keyword>
<sequence>MTQTMPEIGAPSSAPSAPSVEVTVVPVSTAMNAASAIEARTRRVPGAPATRADSVVMHVKLLNGVVKFNAVQVVRC</sequence>
<dbReference type="Proteomes" id="UP001501414">
    <property type="component" value="Unassembled WGS sequence"/>
</dbReference>
<name>A0ABP4II14_9PSEU</name>
<evidence type="ECO:0000313" key="2">
    <source>
        <dbReference type="Proteomes" id="UP001501414"/>
    </source>
</evidence>